<accession>A0A3D9YTG6</accession>
<gene>
    <name evidence="5" type="ORF">DES32_2898</name>
</gene>
<protein>
    <submittedName>
        <fullName evidence="5">ADP-ribose pyrophosphatase YjhB (NUDIX family)</fullName>
    </submittedName>
</protein>
<dbReference type="PANTHER" id="PTHR43046:SF14">
    <property type="entry name" value="MUTT_NUDIX FAMILY PROTEIN"/>
    <property type="match status" value="1"/>
</dbReference>
<dbReference type="SUPFAM" id="SSF55811">
    <property type="entry name" value="Nudix"/>
    <property type="match status" value="1"/>
</dbReference>
<dbReference type="GO" id="GO:0016787">
    <property type="term" value="F:hydrolase activity"/>
    <property type="evidence" value="ECO:0007669"/>
    <property type="project" value="UniProtKB-KW"/>
</dbReference>
<sequence>MPIYFRHIAERLRLRVLSLLRPPRLGVRCLLIAENAGPPQVLLVRHTYIEGWYMPGGGVDPGESALEAAARELREETGFETIEPPKLYGFYFKRGSRDHVALYIVRAFRSAGPRAPDFEIAEMRFFPHDALPDGTSPATRARIAEIFAEAPPVDTW</sequence>
<dbReference type="OrthoDB" id="9800065at2"/>
<feature type="domain" description="Nudix hydrolase" evidence="4">
    <location>
        <begin position="22"/>
        <end position="149"/>
    </location>
</feature>
<dbReference type="EMBL" id="QUMO01000004">
    <property type="protein sequence ID" value="REF84783.1"/>
    <property type="molecule type" value="Genomic_DNA"/>
</dbReference>
<dbReference type="Pfam" id="PF00293">
    <property type="entry name" value="NUDIX"/>
    <property type="match status" value="1"/>
</dbReference>
<dbReference type="InterPro" id="IPR015797">
    <property type="entry name" value="NUDIX_hydrolase-like_dom_sf"/>
</dbReference>
<evidence type="ECO:0000256" key="1">
    <source>
        <dbReference type="ARBA" id="ARBA00001946"/>
    </source>
</evidence>
<dbReference type="InterPro" id="IPR020476">
    <property type="entry name" value="Nudix_hydrolase"/>
</dbReference>
<proteinExistence type="inferred from homology"/>
<organism evidence="5 6">
    <name type="scientific">Methylovirgula ligni</name>
    <dbReference type="NCBI Taxonomy" id="569860"/>
    <lineage>
        <taxon>Bacteria</taxon>
        <taxon>Pseudomonadati</taxon>
        <taxon>Pseudomonadota</taxon>
        <taxon>Alphaproteobacteria</taxon>
        <taxon>Hyphomicrobiales</taxon>
        <taxon>Beijerinckiaceae</taxon>
        <taxon>Methylovirgula</taxon>
    </lineage>
</organism>
<keyword evidence="2 3" id="KW-0378">Hydrolase</keyword>
<dbReference type="Proteomes" id="UP000256900">
    <property type="component" value="Unassembled WGS sequence"/>
</dbReference>
<dbReference type="InterPro" id="IPR020084">
    <property type="entry name" value="NUDIX_hydrolase_CS"/>
</dbReference>
<keyword evidence="6" id="KW-1185">Reference proteome</keyword>
<evidence type="ECO:0000259" key="4">
    <source>
        <dbReference type="PROSITE" id="PS51462"/>
    </source>
</evidence>
<dbReference type="PRINTS" id="PR00502">
    <property type="entry name" value="NUDIXFAMILY"/>
</dbReference>
<evidence type="ECO:0000313" key="6">
    <source>
        <dbReference type="Proteomes" id="UP000256900"/>
    </source>
</evidence>
<dbReference type="Gene3D" id="3.90.79.10">
    <property type="entry name" value="Nucleoside Triphosphate Pyrophosphohydrolase"/>
    <property type="match status" value="1"/>
</dbReference>
<dbReference type="InterPro" id="IPR000086">
    <property type="entry name" value="NUDIX_hydrolase_dom"/>
</dbReference>
<dbReference type="PANTHER" id="PTHR43046">
    <property type="entry name" value="GDP-MANNOSE MANNOSYL HYDROLASE"/>
    <property type="match status" value="1"/>
</dbReference>
<comment type="caution">
    <text evidence="5">The sequence shown here is derived from an EMBL/GenBank/DDBJ whole genome shotgun (WGS) entry which is preliminary data.</text>
</comment>
<evidence type="ECO:0000256" key="3">
    <source>
        <dbReference type="RuleBase" id="RU003476"/>
    </source>
</evidence>
<evidence type="ECO:0000256" key="2">
    <source>
        <dbReference type="ARBA" id="ARBA00022801"/>
    </source>
</evidence>
<reference evidence="5 6" key="1">
    <citation type="submission" date="2018-08" db="EMBL/GenBank/DDBJ databases">
        <title>Genomic Encyclopedia of Type Strains, Phase IV (KMG-IV): sequencing the most valuable type-strain genomes for metagenomic binning, comparative biology and taxonomic classification.</title>
        <authorList>
            <person name="Goeker M."/>
        </authorList>
    </citation>
    <scope>NUCLEOTIDE SEQUENCE [LARGE SCALE GENOMIC DNA]</scope>
    <source>
        <strain evidence="5 6">BW863</strain>
    </source>
</reference>
<dbReference type="RefSeq" id="WP_115837385.1">
    <property type="nucleotide sequence ID" value="NZ_CP025086.1"/>
</dbReference>
<dbReference type="PROSITE" id="PS00893">
    <property type="entry name" value="NUDIX_BOX"/>
    <property type="match status" value="1"/>
</dbReference>
<evidence type="ECO:0000313" key="5">
    <source>
        <dbReference type="EMBL" id="REF84783.1"/>
    </source>
</evidence>
<dbReference type="AlphaFoldDB" id="A0A3D9YTG6"/>
<name>A0A3D9YTG6_9HYPH</name>
<comment type="cofactor">
    <cofactor evidence="1">
        <name>Mg(2+)</name>
        <dbReference type="ChEBI" id="CHEBI:18420"/>
    </cofactor>
</comment>
<dbReference type="PROSITE" id="PS51462">
    <property type="entry name" value="NUDIX"/>
    <property type="match status" value="1"/>
</dbReference>
<comment type="similarity">
    <text evidence="3">Belongs to the Nudix hydrolase family.</text>
</comment>